<dbReference type="InterPro" id="IPR032834">
    <property type="entry name" value="NatK-like_C"/>
</dbReference>
<feature type="transmembrane region" description="Helical" evidence="1">
    <location>
        <begin position="155"/>
        <end position="180"/>
    </location>
</feature>
<evidence type="ECO:0000313" key="5">
    <source>
        <dbReference type="Proteomes" id="UP000195141"/>
    </source>
</evidence>
<feature type="transmembrane region" description="Helical" evidence="1">
    <location>
        <begin position="115"/>
        <end position="134"/>
    </location>
</feature>
<keyword evidence="5" id="KW-1185">Reference proteome</keyword>
<gene>
    <name evidence="4" type="ORF">A5888_000830</name>
    <name evidence="3" type="ORF">A5888_004174</name>
</gene>
<accession>A0A242JV49</accession>
<evidence type="ECO:0000256" key="1">
    <source>
        <dbReference type="SAM" id="Phobius"/>
    </source>
</evidence>
<organism evidence="3">
    <name type="scientific">Candidatus Enterococcus clewellii</name>
    <dbReference type="NCBI Taxonomy" id="1834193"/>
    <lineage>
        <taxon>Bacteria</taxon>
        <taxon>Bacillati</taxon>
        <taxon>Bacillota</taxon>
        <taxon>Bacilli</taxon>
        <taxon>Lactobacillales</taxon>
        <taxon>Enterococcaceae</taxon>
        <taxon>Enterococcus</taxon>
    </lineage>
</organism>
<dbReference type="OrthoDB" id="1652078at2"/>
<dbReference type="Gene3D" id="3.30.565.10">
    <property type="entry name" value="Histidine kinase-like ATPase, C-terminal domain"/>
    <property type="match status" value="1"/>
</dbReference>
<reference evidence="3" key="1">
    <citation type="submission" date="2017-05" db="EMBL/GenBank/DDBJ databases">
        <title>The Genome Sequence of Enterococcus sp. 9E7_DIV0242.</title>
        <authorList>
            <consortium name="The Broad Institute Genomics Platform"/>
            <consortium name="The Broad Institute Genomic Center for Infectious Diseases"/>
            <person name="Earl A."/>
            <person name="Manson A."/>
            <person name="Schwartman J."/>
            <person name="Gilmore M."/>
            <person name="Abouelleil A."/>
            <person name="Cao P."/>
            <person name="Chapman S."/>
            <person name="Cusick C."/>
            <person name="Shea T."/>
            <person name="Young S."/>
            <person name="Neafsey D."/>
            <person name="Nusbaum C."/>
            <person name="Birren B."/>
        </authorList>
    </citation>
    <scope>NUCLEOTIDE SEQUENCE [LARGE SCALE GENOMIC DNA]</scope>
    <source>
        <strain evidence="3">9E7_DIV0242</strain>
    </source>
</reference>
<dbReference type="PANTHER" id="PTHR40448">
    <property type="entry name" value="TWO-COMPONENT SENSOR HISTIDINE KINASE"/>
    <property type="match status" value="1"/>
</dbReference>
<dbReference type="PANTHER" id="PTHR40448:SF1">
    <property type="entry name" value="TWO-COMPONENT SENSOR HISTIDINE KINASE"/>
    <property type="match status" value="1"/>
</dbReference>
<feature type="transmembrane region" description="Helical" evidence="1">
    <location>
        <begin position="76"/>
        <end position="95"/>
    </location>
</feature>
<feature type="transmembrane region" description="Helical" evidence="1">
    <location>
        <begin position="34"/>
        <end position="64"/>
    </location>
</feature>
<feature type="domain" description="Sensor histidine kinase NatK-like C-terminal" evidence="2">
    <location>
        <begin position="326"/>
        <end position="427"/>
    </location>
</feature>
<dbReference type="InterPro" id="IPR036890">
    <property type="entry name" value="HATPase_C_sf"/>
</dbReference>
<dbReference type="Pfam" id="PF14501">
    <property type="entry name" value="HATPase_c_5"/>
    <property type="match status" value="1"/>
</dbReference>
<proteinExistence type="predicted"/>
<dbReference type="EMBL" id="NGMM01000017">
    <property type="protein sequence ID" value="OTP06783.1"/>
    <property type="molecule type" value="Genomic_DNA"/>
</dbReference>
<dbReference type="AlphaFoldDB" id="A0A242JV49"/>
<evidence type="ECO:0000313" key="3">
    <source>
        <dbReference type="EMBL" id="OTP06783.1"/>
    </source>
</evidence>
<keyword evidence="1" id="KW-1133">Transmembrane helix</keyword>
<keyword evidence="4" id="KW-0418">Kinase</keyword>
<name>A0A242JV49_9ENTE</name>
<evidence type="ECO:0000313" key="4">
    <source>
        <dbReference type="EMBL" id="WYJ89111.1"/>
    </source>
</evidence>
<reference evidence="4" key="2">
    <citation type="submission" date="2017-05" db="EMBL/GenBank/DDBJ databases">
        <authorList>
            <consortium name="The Broad Institute Genomics Platform"/>
            <consortium name="The Broad Institute Genomic Center for Infectious Diseases"/>
            <person name="Earl A."/>
            <person name="Manson A."/>
            <person name="Schwartman J."/>
            <person name="Gilmore M."/>
            <person name="Abouelleil A."/>
            <person name="Cao P."/>
            <person name="Chapman S."/>
            <person name="Cusick C."/>
            <person name="Shea T."/>
            <person name="Young S."/>
            <person name="Neafsey D."/>
            <person name="Nusbaum C."/>
            <person name="Birren B."/>
        </authorList>
    </citation>
    <scope>NUCLEOTIDE SEQUENCE</scope>
    <source>
        <strain evidence="4">9E7_DIV0242</strain>
    </source>
</reference>
<keyword evidence="1" id="KW-0812">Transmembrane</keyword>
<dbReference type="EMBL" id="CP147247">
    <property type="protein sequence ID" value="WYJ89111.1"/>
    <property type="molecule type" value="Genomic_DNA"/>
</dbReference>
<reference evidence="4" key="3">
    <citation type="submission" date="2024-03" db="EMBL/GenBank/DDBJ databases">
        <title>The Genome Sequence of Enterococcus sp. DIV0242b.</title>
        <authorList>
            <consortium name="The Broad Institute Genomics Platform"/>
            <consortium name="The Broad Institute Microbial Omics Core"/>
            <consortium name="The Broad Institute Genomic Center for Infectious Diseases"/>
            <person name="Earl A."/>
            <person name="Manson A."/>
            <person name="Gilmore M."/>
            <person name="Schwartman J."/>
            <person name="Shea T."/>
            <person name="Abouelleil A."/>
            <person name="Cao P."/>
            <person name="Chapman S."/>
            <person name="Cusick C."/>
            <person name="Young S."/>
            <person name="Neafsey D."/>
            <person name="Nusbaum C."/>
            <person name="Birren B."/>
        </authorList>
    </citation>
    <scope>NUCLEOTIDE SEQUENCE</scope>
    <source>
        <strain evidence="4">9E7_DIV0242</strain>
    </source>
</reference>
<protein>
    <submittedName>
        <fullName evidence="4">Two-component system, LytTR family, sensor histidine kinase AgrC</fullName>
    </submittedName>
</protein>
<dbReference type="GO" id="GO:0016301">
    <property type="term" value="F:kinase activity"/>
    <property type="evidence" value="ECO:0007669"/>
    <property type="project" value="UniProtKB-KW"/>
</dbReference>
<feature type="transmembrane region" description="Helical" evidence="1">
    <location>
        <begin position="186"/>
        <end position="204"/>
    </location>
</feature>
<dbReference type="RefSeq" id="WP_086351133.1">
    <property type="nucleotide sequence ID" value="NZ_CP147247.1"/>
</dbReference>
<keyword evidence="1" id="KW-0472">Membrane</keyword>
<keyword evidence="4" id="KW-0808">Transferase</keyword>
<evidence type="ECO:0000259" key="2">
    <source>
        <dbReference type="Pfam" id="PF14501"/>
    </source>
</evidence>
<dbReference type="SUPFAM" id="SSF55874">
    <property type="entry name" value="ATPase domain of HSP90 chaperone/DNA topoisomerase II/histidine kinase"/>
    <property type="match status" value="1"/>
</dbReference>
<sequence>MDTTLAILLIELCLVYLFFPRIKLFGYSQRNTLIIYFGILLFSNLGLIAVDDLLSIFVLFFACFLLNKLGYLPHSYVHLGLIVFCMFVLLLILSFQVHKFLSFIWVYPNKLANRYIIVLTRMSVGIIPLLFSLVQSTKYGWIRRFEKGLLRVVRTLFLSPFHLLSISLVGTALCSLFSFANKITPVFYLFFLSLLVIVSLRSDTKKIQHDSDRKRIETDGLKLYSATLENSLLDLQGFRHDYLNILSSLEHAIYEENMDELKHIYEQIILPTRKQLTENKDFLLQLNVLEPELKALLAKKIVETIEKKITIRLSVLTDLKKCPIDSLDLIRIFSILLDNAIEEAEKSENGSIYLSLSENSCGYQLEITNSLHSDITNIQLLASKNYSTKSKHSGLGLTILANLLSKYPFTSLKTSISDDRFTQSISIFLKEN</sequence>
<dbReference type="GO" id="GO:0042802">
    <property type="term" value="F:identical protein binding"/>
    <property type="evidence" value="ECO:0007669"/>
    <property type="project" value="TreeGrafter"/>
</dbReference>
<feature type="transmembrane region" description="Helical" evidence="1">
    <location>
        <begin position="5"/>
        <end position="22"/>
    </location>
</feature>
<dbReference type="Proteomes" id="UP000195141">
    <property type="component" value="Chromosome"/>
</dbReference>